<keyword evidence="2" id="KW-1185">Reference proteome</keyword>
<evidence type="ECO:0000313" key="1">
    <source>
        <dbReference type="EMBL" id="KYN18468.1"/>
    </source>
</evidence>
<dbReference type="EMBL" id="KQ979955">
    <property type="protein sequence ID" value="KYN18468.1"/>
    <property type="molecule type" value="Genomic_DNA"/>
</dbReference>
<evidence type="ECO:0000313" key="2">
    <source>
        <dbReference type="Proteomes" id="UP000078492"/>
    </source>
</evidence>
<organism evidence="1 2">
    <name type="scientific">Trachymyrmex cornetzi</name>
    <dbReference type="NCBI Taxonomy" id="471704"/>
    <lineage>
        <taxon>Eukaryota</taxon>
        <taxon>Metazoa</taxon>
        <taxon>Ecdysozoa</taxon>
        <taxon>Arthropoda</taxon>
        <taxon>Hexapoda</taxon>
        <taxon>Insecta</taxon>
        <taxon>Pterygota</taxon>
        <taxon>Neoptera</taxon>
        <taxon>Endopterygota</taxon>
        <taxon>Hymenoptera</taxon>
        <taxon>Apocrita</taxon>
        <taxon>Aculeata</taxon>
        <taxon>Formicoidea</taxon>
        <taxon>Formicidae</taxon>
        <taxon>Myrmicinae</taxon>
        <taxon>Trachymyrmex</taxon>
    </lineage>
</organism>
<dbReference type="AlphaFoldDB" id="A0A195E020"/>
<proteinExistence type="predicted"/>
<name>A0A195E020_9HYME</name>
<reference evidence="1 2" key="1">
    <citation type="submission" date="2015-09" db="EMBL/GenBank/DDBJ databases">
        <title>Trachymyrmex cornetzi WGS genome.</title>
        <authorList>
            <person name="Nygaard S."/>
            <person name="Hu H."/>
            <person name="Boomsma J."/>
            <person name="Zhang G."/>
        </authorList>
    </citation>
    <scope>NUCLEOTIDE SEQUENCE [LARGE SCALE GENOMIC DNA]</scope>
    <source>
        <strain evidence="1">Tcor2-1</strain>
        <tissue evidence="1">Whole body</tissue>
    </source>
</reference>
<dbReference type="Proteomes" id="UP000078492">
    <property type="component" value="Unassembled WGS sequence"/>
</dbReference>
<gene>
    <name evidence="1" type="ORF">ALC57_09148</name>
</gene>
<protein>
    <submittedName>
        <fullName evidence="1">Uncharacterized protein</fullName>
    </submittedName>
</protein>
<sequence length="76" mass="7996">MRELFELSTGRRSAVRVERAVSVVSAVNAAGDSVDPLLESGASILLAGKCRREGCVSKRHFAAPGVARRICGGEVL</sequence>
<accession>A0A195E020</accession>